<dbReference type="InterPro" id="IPR015813">
    <property type="entry name" value="Pyrv/PenolPyrv_kinase-like_dom"/>
</dbReference>
<keyword evidence="2" id="KW-0479">Metal-binding</keyword>
<comment type="cofactor">
    <cofactor evidence="1">
        <name>Mg(2+)</name>
        <dbReference type="ChEBI" id="CHEBI:18420"/>
    </cofactor>
</comment>
<name>A0A679JBU6_9HYPH</name>
<dbReference type="PANTHER" id="PTHR32308:SF0">
    <property type="entry name" value="HPCH_HPAI ALDOLASE_CITRATE LYASE DOMAIN-CONTAINING PROTEIN"/>
    <property type="match status" value="1"/>
</dbReference>
<dbReference type="GO" id="GO:0000287">
    <property type="term" value="F:magnesium ion binding"/>
    <property type="evidence" value="ECO:0007669"/>
    <property type="project" value="TreeGrafter"/>
</dbReference>
<dbReference type="Gene3D" id="3.20.20.60">
    <property type="entry name" value="Phosphoenolpyruvate-binding domains"/>
    <property type="match status" value="1"/>
</dbReference>
<proteinExistence type="predicted"/>
<gene>
    <name evidence="4" type="primary">citE</name>
    <name evidence="4" type="ORF">MBUL_03531</name>
</gene>
<dbReference type="EC" id="4.1.-.-" evidence="4"/>
<accession>A0A679JBU6</accession>
<protein>
    <submittedName>
        <fullName evidence="4">Citrate lyase subunit beta-like protein</fullName>
        <ecNumber evidence="4">4.1.-.-</ecNumber>
    </submittedName>
</protein>
<evidence type="ECO:0000256" key="3">
    <source>
        <dbReference type="ARBA" id="ARBA00022842"/>
    </source>
</evidence>
<sequence>MRAFLIVPADSGAIATAMASGAHALIVDVTGLSSPVSFPEREQGGPSIYLRSCDLERDLTAMIAMAPHGIVLSRCEGVRDVMRLGARLAVEEAIQGLAEGSTQILAFIETARGALVSHTLADAGGRLVGIAWDAEAIRAEIGASATRDREGGLSSPLAQVRALVRLTAAAARVTAIDTPCLPGGDLAGEVEAARDDGFEAKLVLEPDQAGFVREFSFRSRASSAGS</sequence>
<dbReference type="SUPFAM" id="SSF51621">
    <property type="entry name" value="Phosphoenolpyruvate/pyruvate domain"/>
    <property type="match status" value="1"/>
</dbReference>
<keyword evidence="3" id="KW-0460">Magnesium</keyword>
<organism evidence="4">
    <name type="scientific">Methylobacterium bullatum</name>
    <dbReference type="NCBI Taxonomy" id="570505"/>
    <lineage>
        <taxon>Bacteria</taxon>
        <taxon>Pseudomonadati</taxon>
        <taxon>Pseudomonadota</taxon>
        <taxon>Alphaproteobacteria</taxon>
        <taxon>Hyphomicrobiales</taxon>
        <taxon>Methylobacteriaceae</taxon>
        <taxon>Methylobacterium</taxon>
    </lineage>
</organism>
<dbReference type="AlphaFoldDB" id="A0A679JBU6"/>
<evidence type="ECO:0000256" key="2">
    <source>
        <dbReference type="ARBA" id="ARBA00022723"/>
    </source>
</evidence>
<dbReference type="GO" id="GO:0006107">
    <property type="term" value="P:oxaloacetate metabolic process"/>
    <property type="evidence" value="ECO:0007669"/>
    <property type="project" value="TreeGrafter"/>
</dbReference>
<dbReference type="EMBL" id="LR743504">
    <property type="protein sequence ID" value="CAA2106124.1"/>
    <property type="molecule type" value="Genomic_DNA"/>
</dbReference>
<reference evidence="4" key="1">
    <citation type="submission" date="2019-12" db="EMBL/GenBank/DDBJ databases">
        <authorList>
            <person name="Cremers G."/>
        </authorList>
    </citation>
    <scope>NUCLEOTIDE SEQUENCE</scope>
    <source>
        <strain evidence="4">Mbul1</strain>
    </source>
</reference>
<dbReference type="PANTHER" id="PTHR32308">
    <property type="entry name" value="LYASE BETA SUBUNIT, PUTATIVE (AFU_ORTHOLOGUE AFUA_4G13030)-RELATED"/>
    <property type="match status" value="1"/>
</dbReference>
<dbReference type="GO" id="GO:0016829">
    <property type="term" value="F:lyase activity"/>
    <property type="evidence" value="ECO:0007669"/>
    <property type="project" value="UniProtKB-KW"/>
</dbReference>
<evidence type="ECO:0000313" key="4">
    <source>
        <dbReference type="EMBL" id="CAA2106124.1"/>
    </source>
</evidence>
<keyword evidence="4" id="KW-0456">Lyase</keyword>
<evidence type="ECO:0000256" key="1">
    <source>
        <dbReference type="ARBA" id="ARBA00001946"/>
    </source>
</evidence>
<dbReference type="InterPro" id="IPR040442">
    <property type="entry name" value="Pyrv_kinase-like_dom_sf"/>
</dbReference>